<dbReference type="SUPFAM" id="SSF55874">
    <property type="entry name" value="ATPase domain of HSP90 chaperone/DNA topoisomerase II/histidine kinase"/>
    <property type="match status" value="1"/>
</dbReference>
<dbReference type="Pfam" id="PF06580">
    <property type="entry name" value="His_kinase"/>
    <property type="match status" value="1"/>
</dbReference>
<evidence type="ECO:0000256" key="1">
    <source>
        <dbReference type="PROSITE-ProRule" id="PRU00339"/>
    </source>
</evidence>
<organism evidence="4">
    <name type="scientific">Mariniphaga anaerophila</name>
    <dbReference type="NCBI Taxonomy" id="1484053"/>
    <lineage>
        <taxon>Bacteria</taxon>
        <taxon>Pseudomonadati</taxon>
        <taxon>Bacteroidota</taxon>
        <taxon>Bacteroidia</taxon>
        <taxon>Marinilabiliales</taxon>
        <taxon>Prolixibacteraceae</taxon>
        <taxon>Mariniphaga</taxon>
    </lineage>
</organism>
<dbReference type="PROSITE" id="PS50005">
    <property type="entry name" value="TPR"/>
    <property type="match status" value="1"/>
</dbReference>
<accession>A0A831PPF1</accession>
<dbReference type="SMART" id="SM00028">
    <property type="entry name" value="TPR"/>
    <property type="match status" value="6"/>
</dbReference>
<comment type="caution">
    <text evidence="4">The sequence shown here is derived from an EMBL/GenBank/DDBJ whole genome shotgun (WGS) entry which is preliminary data.</text>
</comment>
<evidence type="ECO:0000259" key="3">
    <source>
        <dbReference type="Pfam" id="PF06580"/>
    </source>
</evidence>
<keyword evidence="2" id="KW-0812">Transmembrane</keyword>
<dbReference type="PANTHER" id="PTHR34220">
    <property type="entry name" value="SENSOR HISTIDINE KINASE YPDA"/>
    <property type="match status" value="1"/>
</dbReference>
<name>A0A831PPF1_9BACT</name>
<keyword evidence="2" id="KW-0472">Membrane</keyword>
<keyword evidence="2" id="KW-1133">Transmembrane helix</keyword>
<keyword evidence="1" id="KW-0802">TPR repeat</keyword>
<dbReference type="GO" id="GO:0016020">
    <property type="term" value="C:membrane"/>
    <property type="evidence" value="ECO:0007669"/>
    <property type="project" value="InterPro"/>
</dbReference>
<sequence length="603" mass="69644">MKPFCIAFLFFIFWPLKIFSQEIEELKQDLNIAVLEKDTLGMSRIWYRIGRHYDHQNQSVNSNNAFRQALALAKNIHNENAISTISNYLASNYSISGEKDSAFLYYNIALEACVKTGDSLKLATVLSNMGDEYSAGGNYTEAIKHSLRAIRIKETRKDSASLAYFYQKAGEIYKLAGENQKWIEYIRKAYGLIYNPKYAPPKAVAAIYNDLGGIAEQRGDYNQALLYYDTLAAHGEKHDYPHAIGIALTNRATIYKLQGETGKALLAADEALNYLAPSPYQEIYHHNLLAELNFETGNLSEALKHCNLVIQNNNSRNFPEEKMRAYKNLHLIEETNQNYERALLWHKKFKQISDSIRDKEVRTQIVELEMAYETEKKEQQIELLSAENHIKNQRLRAGVFLLVALSAIILLILYIFQMRRKQAFLVQNDLQQQLLRAQMNPHFIFNVLGSIQNFMMQNDTRKASDFLSKFASLTRATLNNSVAETISLADEINMLRNYIELEKMRKADNFNFEIIYDENMETDFIQIPPMLIQPFIENAIKHGFKNLEHNGFLRLQITDKTNWVEFIVEDNGNGISKMEKGKNGHQSMAMNIFEKRRKLIQQK</sequence>
<evidence type="ECO:0000256" key="2">
    <source>
        <dbReference type="SAM" id="Phobius"/>
    </source>
</evidence>
<dbReference type="GO" id="GO:0000155">
    <property type="term" value="F:phosphorelay sensor kinase activity"/>
    <property type="evidence" value="ECO:0007669"/>
    <property type="project" value="InterPro"/>
</dbReference>
<dbReference type="SUPFAM" id="SSF48452">
    <property type="entry name" value="TPR-like"/>
    <property type="match status" value="2"/>
</dbReference>
<proteinExistence type="predicted"/>
<dbReference type="InterPro" id="IPR010559">
    <property type="entry name" value="Sig_transdc_His_kin_internal"/>
</dbReference>
<feature type="domain" description="Signal transduction histidine kinase internal region" evidence="3">
    <location>
        <begin position="431"/>
        <end position="509"/>
    </location>
</feature>
<dbReference type="Pfam" id="PF13424">
    <property type="entry name" value="TPR_12"/>
    <property type="match status" value="1"/>
</dbReference>
<feature type="non-terminal residue" evidence="4">
    <location>
        <position position="603"/>
    </location>
</feature>
<gene>
    <name evidence="4" type="ORF">ENN90_02750</name>
</gene>
<dbReference type="EMBL" id="DSDK01000152">
    <property type="protein sequence ID" value="HDR50528.1"/>
    <property type="molecule type" value="Genomic_DNA"/>
</dbReference>
<dbReference type="AlphaFoldDB" id="A0A831PPF1"/>
<dbReference type="InterPro" id="IPR019734">
    <property type="entry name" value="TPR_rpt"/>
</dbReference>
<dbReference type="Proteomes" id="UP000886047">
    <property type="component" value="Unassembled WGS sequence"/>
</dbReference>
<dbReference type="InterPro" id="IPR050640">
    <property type="entry name" value="Bact_2-comp_sensor_kinase"/>
</dbReference>
<evidence type="ECO:0000313" key="4">
    <source>
        <dbReference type="EMBL" id="HDR50528.1"/>
    </source>
</evidence>
<dbReference type="Gene3D" id="3.30.565.10">
    <property type="entry name" value="Histidine kinase-like ATPase, C-terminal domain"/>
    <property type="match status" value="1"/>
</dbReference>
<dbReference type="InterPro" id="IPR011990">
    <property type="entry name" value="TPR-like_helical_dom_sf"/>
</dbReference>
<dbReference type="PANTHER" id="PTHR34220:SF7">
    <property type="entry name" value="SENSOR HISTIDINE KINASE YPDA"/>
    <property type="match status" value="1"/>
</dbReference>
<dbReference type="Gene3D" id="1.25.40.10">
    <property type="entry name" value="Tetratricopeptide repeat domain"/>
    <property type="match status" value="3"/>
</dbReference>
<feature type="repeat" description="TPR" evidence="1">
    <location>
        <begin position="123"/>
        <end position="156"/>
    </location>
</feature>
<protein>
    <submittedName>
        <fullName evidence="4">Tetratricopeptide repeat protein</fullName>
    </submittedName>
</protein>
<feature type="transmembrane region" description="Helical" evidence="2">
    <location>
        <begin position="397"/>
        <end position="416"/>
    </location>
</feature>
<dbReference type="InterPro" id="IPR036890">
    <property type="entry name" value="HATPase_C_sf"/>
</dbReference>
<reference evidence="4" key="1">
    <citation type="journal article" date="2020" name="mSystems">
        <title>Genome- and Community-Level Interaction Insights into Carbon Utilization and Element Cycling Functions of Hydrothermarchaeota in Hydrothermal Sediment.</title>
        <authorList>
            <person name="Zhou Z."/>
            <person name="Liu Y."/>
            <person name="Xu W."/>
            <person name="Pan J."/>
            <person name="Luo Z.H."/>
            <person name="Li M."/>
        </authorList>
    </citation>
    <scope>NUCLEOTIDE SEQUENCE [LARGE SCALE GENOMIC DNA]</scope>
    <source>
        <strain evidence="4">SpSt-1217</strain>
    </source>
</reference>